<accession>A0ABW2PNU4</accession>
<reference evidence="2" key="1">
    <citation type="journal article" date="2019" name="Int. J. Syst. Evol. Microbiol.">
        <title>The Global Catalogue of Microorganisms (GCM) 10K type strain sequencing project: providing services to taxonomists for standard genome sequencing and annotation.</title>
        <authorList>
            <consortium name="The Broad Institute Genomics Platform"/>
            <consortium name="The Broad Institute Genome Sequencing Center for Infectious Disease"/>
            <person name="Wu L."/>
            <person name="Ma J."/>
        </authorList>
    </citation>
    <scope>NUCLEOTIDE SEQUENCE [LARGE SCALE GENOMIC DNA]</scope>
    <source>
        <strain evidence="2">CCUG 55590</strain>
    </source>
</reference>
<name>A0ABW2PNU4_9BACL</name>
<dbReference type="EMBL" id="JBHTCE010000003">
    <property type="protein sequence ID" value="MFC7391112.1"/>
    <property type="molecule type" value="Genomic_DNA"/>
</dbReference>
<proteinExistence type="predicted"/>
<keyword evidence="2" id="KW-1185">Reference proteome</keyword>
<comment type="caution">
    <text evidence="1">The sequence shown here is derived from an EMBL/GenBank/DDBJ whole genome shotgun (WGS) entry which is preliminary data.</text>
</comment>
<sequence length="131" mass="15425">MPAIVLFDGDCNFCDASVQFIIRHDRHASIHFASLQSEVGQLYRTRHRIPESVDSIVYIEEGVPYLKSDAAIRIAEHLDGRWRLLRFIRFVPKLIRDRGYDLFAKHRTRLFGKKEVCTLPSPDVRRRFLDR</sequence>
<protein>
    <submittedName>
        <fullName evidence="1">Thiol-disulfide oxidoreductase DCC family protein</fullName>
    </submittedName>
</protein>
<dbReference type="PANTHER" id="PTHR33639:SF2">
    <property type="entry name" value="DUF393 DOMAIN-CONTAINING PROTEIN"/>
    <property type="match status" value="1"/>
</dbReference>
<dbReference type="InterPro" id="IPR052927">
    <property type="entry name" value="DCC_oxidoreductase"/>
</dbReference>
<dbReference type="Pfam" id="PF04134">
    <property type="entry name" value="DCC1-like"/>
    <property type="match status" value="1"/>
</dbReference>
<evidence type="ECO:0000313" key="2">
    <source>
        <dbReference type="Proteomes" id="UP001596439"/>
    </source>
</evidence>
<gene>
    <name evidence="1" type="ORF">ACFQO8_13300</name>
</gene>
<evidence type="ECO:0000313" key="1">
    <source>
        <dbReference type="EMBL" id="MFC7391112.1"/>
    </source>
</evidence>
<organism evidence="1 2">
    <name type="scientific">Exiguobacterium aestuarii</name>
    <dbReference type="NCBI Taxonomy" id="273527"/>
    <lineage>
        <taxon>Bacteria</taxon>
        <taxon>Bacillati</taxon>
        <taxon>Bacillota</taxon>
        <taxon>Bacilli</taxon>
        <taxon>Bacillales</taxon>
        <taxon>Bacillales Family XII. Incertae Sedis</taxon>
        <taxon>Exiguobacterium</taxon>
    </lineage>
</organism>
<dbReference type="InterPro" id="IPR007263">
    <property type="entry name" value="DCC1-like"/>
</dbReference>
<dbReference type="PANTHER" id="PTHR33639">
    <property type="entry name" value="THIOL-DISULFIDE OXIDOREDUCTASE DCC"/>
    <property type="match status" value="1"/>
</dbReference>
<dbReference type="Proteomes" id="UP001596439">
    <property type="component" value="Unassembled WGS sequence"/>
</dbReference>
<dbReference type="RefSeq" id="WP_214790480.1">
    <property type="nucleotide sequence ID" value="NZ_JANIEL010000075.1"/>
</dbReference>